<evidence type="ECO:0000313" key="3">
    <source>
        <dbReference type="Proteomes" id="UP000706039"/>
    </source>
</evidence>
<accession>A0ABS7PWE8</accession>
<name>A0ABS7PWE8_9SPHN</name>
<feature type="chain" id="PRO_5045954695" evidence="1">
    <location>
        <begin position="20"/>
        <end position="51"/>
    </location>
</feature>
<dbReference type="Proteomes" id="UP000706039">
    <property type="component" value="Unassembled WGS sequence"/>
</dbReference>
<evidence type="ECO:0000256" key="1">
    <source>
        <dbReference type="SAM" id="SignalP"/>
    </source>
</evidence>
<comment type="caution">
    <text evidence="2">The sequence shown here is derived from an EMBL/GenBank/DDBJ whole genome shotgun (WGS) entry which is preliminary data.</text>
</comment>
<dbReference type="Pfam" id="PF19678">
    <property type="entry name" value="DUF6180"/>
    <property type="match status" value="1"/>
</dbReference>
<evidence type="ECO:0000313" key="2">
    <source>
        <dbReference type="EMBL" id="MBY8825606.1"/>
    </source>
</evidence>
<proteinExistence type="predicted"/>
<keyword evidence="3" id="KW-1185">Reference proteome</keyword>
<dbReference type="InterPro" id="IPR045752">
    <property type="entry name" value="DUF6180"/>
</dbReference>
<gene>
    <name evidence="2" type="ORF">K7G82_25110</name>
</gene>
<keyword evidence="1" id="KW-0732">Signal</keyword>
<sequence length="51" mass="5536">MKQPLLVLGLVFSGSTAFAQPADFNMTYHVERTPAARLTIENCGRTIVQAA</sequence>
<feature type="signal peptide" evidence="1">
    <location>
        <begin position="1"/>
        <end position="19"/>
    </location>
</feature>
<dbReference type="EMBL" id="JAINVV010000012">
    <property type="protein sequence ID" value="MBY8825606.1"/>
    <property type="molecule type" value="Genomic_DNA"/>
</dbReference>
<reference evidence="2 3" key="1">
    <citation type="submission" date="2021-08" db="EMBL/GenBank/DDBJ databases">
        <authorList>
            <person name="Tuo L."/>
        </authorList>
    </citation>
    <scope>NUCLEOTIDE SEQUENCE [LARGE SCALE GENOMIC DNA]</scope>
    <source>
        <strain evidence="2 3">JCM 31229</strain>
    </source>
</reference>
<protein>
    <submittedName>
        <fullName evidence="2">DUF6180 family protein</fullName>
    </submittedName>
</protein>
<organism evidence="2 3">
    <name type="scientific">Sphingomonas colocasiae</name>
    <dbReference type="NCBI Taxonomy" id="1848973"/>
    <lineage>
        <taxon>Bacteria</taxon>
        <taxon>Pseudomonadati</taxon>
        <taxon>Pseudomonadota</taxon>
        <taxon>Alphaproteobacteria</taxon>
        <taxon>Sphingomonadales</taxon>
        <taxon>Sphingomonadaceae</taxon>
        <taxon>Sphingomonas</taxon>
    </lineage>
</organism>